<proteinExistence type="predicted"/>
<sequence length="119" mass="12804">MLDSAPALAVVVTPFTPSNPACIDTHAAFLDGHASPITGFGDCPLGALTDLADVLIDMGRPEPMIGALTQRVALEGADALCHLIDWFCAWEDADRYIPLAIDLLEPLDKAAADERRKWF</sequence>
<dbReference type="PATRIC" id="fig|999552.6.peg.1356"/>
<dbReference type="EMBL" id="CP006773">
    <property type="protein sequence ID" value="AHD02931.1"/>
    <property type="molecule type" value="Genomic_DNA"/>
</dbReference>
<keyword evidence="2" id="KW-1185">Reference proteome</keyword>
<dbReference type="AlphaFoldDB" id="V9VW06"/>
<dbReference type="OrthoDB" id="9833896at2"/>
<dbReference type="Proteomes" id="UP000018780">
    <property type="component" value="Chromosome"/>
</dbReference>
<dbReference type="KEGG" id="lmd:METH_06720"/>
<gene>
    <name evidence="1" type="ORF">METH_06720</name>
</gene>
<dbReference type="HOGENOM" id="CLU_2058459_0_0_5"/>
<evidence type="ECO:0000313" key="2">
    <source>
        <dbReference type="Proteomes" id="UP000018780"/>
    </source>
</evidence>
<reference evidence="1 2" key="1">
    <citation type="submission" date="2013-09" db="EMBL/GenBank/DDBJ databases">
        <authorList>
            <consortium name="DOE Joint Genome Institute"/>
            <person name="Klenk H.-P."/>
            <person name="Huntemann M."/>
            <person name="Han J."/>
            <person name="Chen A."/>
            <person name="Kyrpides N."/>
            <person name="Mavromatis K."/>
            <person name="Markowitz V."/>
            <person name="Palaniappan K."/>
            <person name="Ivanova N."/>
            <person name="Schaumberg A."/>
            <person name="Pati A."/>
            <person name="Liolios K."/>
            <person name="Nordberg H.P."/>
            <person name="Cantor M.N."/>
            <person name="Hua S.X."/>
            <person name="Woyke T."/>
        </authorList>
    </citation>
    <scope>NUCLEOTIDE SEQUENCE [LARGE SCALE GENOMIC DNA]</scope>
    <source>
        <strain evidence="1 2">DSM 14336</strain>
    </source>
</reference>
<evidence type="ECO:0000313" key="1">
    <source>
        <dbReference type="EMBL" id="AHD02931.1"/>
    </source>
</evidence>
<accession>V9VW06</accession>
<name>V9VW06_9RHOB</name>
<organism evidence="1 2">
    <name type="scientific">Leisingera methylohalidivorans DSM 14336</name>
    <dbReference type="NCBI Taxonomy" id="999552"/>
    <lineage>
        <taxon>Bacteria</taxon>
        <taxon>Pseudomonadati</taxon>
        <taxon>Pseudomonadota</taxon>
        <taxon>Alphaproteobacteria</taxon>
        <taxon>Rhodobacterales</taxon>
        <taxon>Roseobacteraceae</taxon>
        <taxon>Leisingera</taxon>
    </lineage>
</organism>
<protein>
    <submittedName>
        <fullName evidence="1">Uncharacterized protein</fullName>
    </submittedName>
</protein>
<dbReference type="RefSeq" id="WP_024089621.1">
    <property type="nucleotide sequence ID" value="NC_023135.1"/>
</dbReference>
<dbReference type="STRING" id="999552.METH_06720"/>